<dbReference type="GO" id="GO:0003824">
    <property type="term" value="F:catalytic activity"/>
    <property type="evidence" value="ECO:0007669"/>
    <property type="project" value="InterPro"/>
</dbReference>
<accession>A0A023DKU7</accession>
<reference evidence="2 3" key="1">
    <citation type="submission" date="2014-04" db="EMBL/GenBank/DDBJ databases">
        <title>Whole genome shotgun sequence of Geobacillus caldoxylosilyticus NBRC 107762.</title>
        <authorList>
            <person name="Hosoyama A."/>
            <person name="Hosoyama Y."/>
            <person name="Katano-Makiyama Y."/>
            <person name="Tsuchikane K."/>
            <person name="Ohji S."/>
            <person name="Ichikawa N."/>
            <person name="Yamazoe A."/>
            <person name="Fujita N."/>
        </authorList>
    </citation>
    <scope>NUCLEOTIDE SEQUENCE [LARGE SCALE GENOMIC DNA]</scope>
    <source>
        <strain evidence="2 3">NBRC 107762</strain>
    </source>
</reference>
<organism evidence="2 3">
    <name type="scientific">Parageobacillus caldoxylosilyticus NBRC 107762</name>
    <dbReference type="NCBI Taxonomy" id="1220594"/>
    <lineage>
        <taxon>Bacteria</taxon>
        <taxon>Bacillati</taxon>
        <taxon>Bacillota</taxon>
        <taxon>Bacilli</taxon>
        <taxon>Bacillales</taxon>
        <taxon>Anoxybacillaceae</taxon>
        <taxon>Saccharococcus</taxon>
    </lineage>
</organism>
<dbReference type="PROSITE" id="PS50035">
    <property type="entry name" value="PLD"/>
    <property type="match status" value="1"/>
</dbReference>
<dbReference type="EMBL" id="BAWO01000113">
    <property type="protein sequence ID" value="GAJ41848.1"/>
    <property type="molecule type" value="Genomic_DNA"/>
</dbReference>
<evidence type="ECO:0000259" key="1">
    <source>
        <dbReference type="PROSITE" id="PS50035"/>
    </source>
</evidence>
<dbReference type="SUPFAM" id="SSF56024">
    <property type="entry name" value="Phospholipase D/nuclease"/>
    <property type="match status" value="1"/>
</dbReference>
<dbReference type="InterPro" id="IPR025202">
    <property type="entry name" value="PLD-like_dom"/>
</dbReference>
<protein>
    <recommendedName>
        <fullName evidence="1">PLD phosphodiesterase domain-containing protein</fullName>
    </recommendedName>
</protein>
<dbReference type="Gene3D" id="3.30.870.10">
    <property type="entry name" value="Endonuclease Chain A"/>
    <property type="match status" value="1"/>
</dbReference>
<gene>
    <name evidence="2" type="ORF">GCA01S_113_00020</name>
</gene>
<dbReference type="OrthoDB" id="9802848at2"/>
<keyword evidence="3" id="KW-1185">Reference proteome</keyword>
<dbReference type="RefSeq" id="WP_042412537.1">
    <property type="nucleotide sequence ID" value="NZ_BAWO01000113.1"/>
</dbReference>
<dbReference type="Proteomes" id="UP000023561">
    <property type="component" value="Unassembled WGS sequence"/>
</dbReference>
<sequence>MSKLMDGADFFKKFLEDIAGAEKSVTIISPFISKKAVLEIIDKLPKHIQLLFVTLPPGLDYLTGAVEPEAIEILSKNGFTIKVFPNIHAKLYIVDEKICYIGSANCTARGMGLIEDCNKEFMTKVDMQDEDFSLIYNECINKSSLLLISDGWLNRYIPDYQELQSRYKHLIHELQEKINQFQSNNRYSNNLRNDNPTEIEADSDRDHQVDQYEKFLAGLKEANIISSYVHQKNGYGKQTYMVDDKHMIKVFFSKGQEPTKLFEKNYRFAISKAGVEDIKSNKIHSIVFVLGEEQQFVSLPRTFLESTFFPKNT</sequence>
<evidence type="ECO:0000313" key="2">
    <source>
        <dbReference type="EMBL" id="GAJ41848.1"/>
    </source>
</evidence>
<comment type="caution">
    <text evidence="2">The sequence shown here is derived from an EMBL/GenBank/DDBJ whole genome shotgun (WGS) entry which is preliminary data.</text>
</comment>
<name>A0A023DKU7_9BACL</name>
<proteinExistence type="predicted"/>
<feature type="domain" description="PLD phosphodiesterase" evidence="1">
    <location>
        <begin position="83"/>
        <end position="110"/>
    </location>
</feature>
<dbReference type="GO" id="GO:0006793">
    <property type="term" value="P:phosphorus metabolic process"/>
    <property type="evidence" value="ECO:0007669"/>
    <property type="project" value="UniProtKB-ARBA"/>
</dbReference>
<dbReference type="Pfam" id="PF13091">
    <property type="entry name" value="PLDc_2"/>
    <property type="match status" value="1"/>
</dbReference>
<dbReference type="AlphaFoldDB" id="A0A023DKU7"/>
<evidence type="ECO:0000313" key="3">
    <source>
        <dbReference type="Proteomes" id="UP000023561"/>
    </source>
</evidence>
<dbReference type="SMART" id="SM00155">
    <property type="entry name" value="PLDc"/>
    <property type="match status" value="1"/>
</dbReference>
<dbReference type="InterPro" id="IPR001736">
    <property type="entry name" value="PLipase_D/transphosphatidylase"/>
</dbReference>